<name>A0A1G7B2U3_9SPHI</name>
<dbReference type="Proteomes" id="UP000199072">
    <property type="component" value="Unassembled WGS sequence"/>
</dbReference>
<keyword evidence="2" id="KW-1185">Reference proteome</keyword>
<dbReference type="RefSeq" id="WP_091149568.1">
    <property type="nucleotide sequence ID" value="NZ_FNAI01000004.1"/>
</dbReference>
<organism evidence="1 2">
    <name type="scientific">Mucilaginibacter pineti</name>
    <dbReference type="NCBI Taxonomy" id="1391627"/>
    <lineage>
        <taxon>Bacteria</taxon>
        <taxon>Pseudomonadati</taxon>
        <taxon>Bacteroidota</taxon>
        <taxon>Sphingobacteriia</taxon>
        <taxon>Sphingobacteriales</taxon>
        <taxon>Sphingobacteriaceae</taxon>
        <taxon>Mucilaginibacter</taxon>
    </lineage>
</organism>
<dbReference type="EMBL" id="FNAI01000004">
    <property type="protein sequence ID" value="SDE21353.1"/>
    <property type="molecule type" value="Genomic_DNA"/>
</dbReference>
<accession>A0A1G7B2U3</accession>
<dbReference type="AlphaFoldDB" id="A0A1G7B2U3"/>
<gene>
    <name evidence="1" type="ORF">SAMN05216464_104377</name>
</gene>
<sequence>MKKRKKNLANFTTTSTVLQEQFTSESQRSRQAFWGSLSDGEKTKILLFDELKNSFGLDEKFKSLEFPLDDE</sequence>
<protein>
    <submittedName>
        <fullName evidence="1">Uncharacterized protein</fullName>
    </submittedName>
</protein>
<reference evidence="1 2" key="1">
    <citation type="submission" date="2016-10" db="EMBL/GenBank/DDBJ databases">
        <authorList>
            <person name="de Groot N.N."/>
        </authorList>
    </citation>
    <scope>NUCLEOTIDE SEQUENCE [LARGE SCALE GENOMIC DNA]</scope>
    <source>
        <strain evidence="1 2">47C3B</strain>
    </source>
</reference>
<proteinExistence type="predicted"/>
<evidence type="ECO:0000313" key="2">
    <source>
        <dbReference type="Proteomes" id="UP000199072"/>
    </source>
</evidence>
<evidence type="ECO:0000313" key="1">
    <source>
        <dbReference type="EMBL" id="SDE21353.1"/>
    </source>
</evidence>